<evidence type="ECO:0000313" key="2">
    <source>
        <dbReference type="Proteomes" id="UP001238215"/>
    </source>
</evidence>
<dbReference type="EMBL" id="JAVBZS010000155">
    <property type="protein sequence ID" value="MDP8591339.1"/>
    <property type="molecule type" value="Genomic_DNA"/>
</dbReference>
<comment type="caution">
    <text evidence="1">The sequence shown here is derived from an EMBL/GenBank/DDBJ whole genome shotgun (WGS) entry which is preliminary data.</text>
</comment>
<name>A0AAJ1WDG3_9ENTE</name>
<dbReference type="Proteomes" id="UP001238215">
    <property type="component" value="Unassembled WGS sequence"/>
</dbReference>
<protein>
    <submittedName>
        <fullName evidence="1">M protein trans-acting positive regulator</fullName>
    </submittedName>
</protein>
<accession>A0AAJ1WDG3</accession>
<gene>
    <name evidence="1" type="ORF">RAN64_15415</name>
</gene>
<feature type="non-terminal residue" evidence="1">
    <location>
        <position position="1"/>
    </location>
</feature>
<keyword evidence="2" id="KW-1185">Reference proteome</keyword>
<dbReference type="AlphaFoldDB" id="A0AAJ1WDG3"/>
<sequence length="165" mass="19889">HVNRKNWIFDFEMTSFTSKKQLQFFFETYPIFSTAIQNVIQDNKHYFLEKDERFMIRLFYDYLFLLVGICPVSYFESPIHVCIDFSQGSAYTAYIISQVKGFKNYNIVIESRIISRTDLYLSDCLLEKFNKEQIIWKNPPTPDDWEYFGNIIIREKNRHLTEKIS</sequence>
<evidence type="ECO:0000313" key="1">
    <source>
        <dbReference type="EMBL" id="MDP8591339.1"/>
    </source>
</evidence>
<organism evidence="1 2">
    <name type="scientific">Enterococcus lactis</name>
    <dbReference type="NCBI Taxonomy" id="357441"/>
    <lineage>
        <taxon>Bacteria</taxon>
        <taxon>Bacillati</taxon>
        <taxon>Bacillota</taxon>
        <taxon>Bacilli</taxon>
        <taxon>Lactobacillales</taxon>
        <taxon>Enterococcaceae</taxon>
        <taxon>Enterococcus</taxon>
    </lineage>
</organism>
<proteinExistence type="predicted"/>
<reference evidence="1 2" key="1">
    <citation type="submission" date="2023-08" db="EMBL/GenBank/DDBJ databases">
        <title>Whole genome sequencing of Enterococcus.</title>
        <authorList>
            <person name="Kaptchouang Tchatchouang C.D."/>
            <person name="Ateba C.N."/>
        </authorList>
    </citation>
    <scope>NUCLEOTIDE SEQUENCE [LARGE SCALE GENOMIC DNA]</scope>
    <source>
        <strain evidence="1 2">ENT3_CNKT_NWU</strain>
    </source>
</reference>